<proteinExistence type="predicted"/>
<evidence type="ECO:0008006" key="3">
    <source>
        <dbReference type="Google" id="ProtNLM"/>
    </source>
</evidence>
<evidence type="ECO:0000256" key="1">
    <source>
        <dbReference type="SAM" id="Phobius"/>
    </source>
</evidence>
<gene>
    <name evidence="2" type="ORF">ACAT0790_LOCUS62952</name>
</gene>
<keyword evidence="1" id="KW-0472">Membrane</keyword>
<dbReference type="AlphaFoldDB" id="A0A7S1S6K2"/>
<keyword evidence="1" id="KW-1133">Transmembrane helix</keyword>
<keyword evidence="1" id="KW-0812">Transmembrane</keyword>
<feature type="transmembrane region" description="Helical" evidence="1">
    <location>
        <begin position="46"/>
        <end position="67"/>
    </location>
</feature>
<feature type="transmembrane region" description="Helical" evidence="1">
    <location>
        <begin position="149"/>
        <end position="167"/>
    </location>
</feature>
<dbReference type="EMBL" id="HBGE01105546">
    <property type="protein sequence ID" value="CAD9186178.1"/>
    <property type="molecule type" value="Transcribed_RNA"/>
</dbReference>
<feature type="transmembrane region" description="Helical" evidence="1">
    <location>
        <begin position="79"/>
        <end position="104"/>
    </location>
</feature>
<name>A0A7S1S6K2_ALECA</name>
<feature type="transmembrane region" description="Helical" evidence="1">
    <location>
        <begin position="173"/>
        <end position="193"/>
    </location>
</feature>
<accession>A0A7S1S6K2</accession>
<protein>
    <recommendedName>
        <fullName evidence="3">H(+)-exporting diphosphatase</fullName>
    </recommendedName>
</protein>
<evidence type="ECO:0000313" key="2">
    <source>
        <dbReference type="EMBL" id="CAD9186178.1"/>
    </source>
</evidence>
<reference evidence="2" key="1">
    <citation type="submission" date="2021-01" db="EMBL/GenBank/DDBJ databases">
        <authorList>
            <person name="Corre E."/>
            <person name="Pelletier E."/>
            <person name="Niang G."/>
            <person name="Scheremetjew M."/>
            <person name="Finn R."/>
            <person name="Kale V."/>
            <person name="Holt S."/>
            <person name="Cochrane G."/>
            <person name="Meng A."/>
            <person name="Brown T."/>
            <person name="Cohen L."/>
        </authorList>
    </citation>
    <scope>NUCLEOTIDE SEQUENCE</scope>
    <source>
        <strain evidence="2">OF101</strain>
    </source>
</reference>
<organism evidence="2">
    <name type="scientific">Alexandrium catenella</name>
    <name type="common">Red tide dinoflagellate</name>
    <name type="synonym">Gonyaulax catenella</name>
    <dbReference type="NCBI Taxonomy" id="2925"/>
    <lineage>
        <taxon>Eukaryota</taxon>
        <taxon>Sar</taxon>
        <taxon>Alveolata</taxon>
        <taxon>Dinophyceae</taxon>
        <taxon>Gonyaulacales</taxon>
        <taxon>Pyrocystaceae</taxon>
        <taxon>Alexandrium</taxon>
    </lineage>
</organism>
<sequence>MSRSLVKASAMEGKEDYEIMETMDVTNAEHHAEHHRIGLDHYSGNASASSSLGLIGTLVFGMCTSAILDLDYDDSRYPIAQSVFVLSLSLGIATSLFTMGFSVLDYFYLEIVTGIDATLSDESERRGLCKEVDAAVVQFRELNLAARNSMWLCLLFLVVSSAAHMFQKLGGSMVFAAAASVMAISLLVMGVVLKKFRGIYGPIIKRYA</sequence>